<feature type="transmembrane region" description="Helical" evidence="9">
    <location>
        <begin position="402"/>
        <end position="423"/>
    </location>
</feature>
<proteinExistence type="inferred from homology"/>
<keyword evidence="3" id="KW-1003">Cell membrane</keyword>
<sequence length="662" mass="69900">MFETFFGFAIPGIPFGCTYAVIAVGLVLTYQATGVFNFAFPAQAYAASLVFTALIQSAHLPSWLAFIIAAVIMSPLLGLAFDRLLFSKIPNTNTTAKLVTGISLLVGLPSLLLVAFPSNYYNPPSLIWDINTVYLTFWEIPINGAQISSVVVTVLMLGALVGLLRFTNIGLQMRGAVESRRLVQLDGVNAGGVVAVAWMVSSFLAGMSGILFSPNFGEIQSQNYALLFVFALAAAACGSFRSLPKTAIAAVLIGIGQFLFQGYLPTTGFLFTTVLPSFPFLVLAGALLLMPGLRNLDSSADPLSSVDPPLPPTAAASRLPQMDRMIKIAWYTVLGVFVVSMLTWIPKDWESVLNQGLAFSALFLSITLITGMGGQLSLAQATLAGVGAFTAAQLALHLGLNFLIGGLIGAVVAAMVAVVLAVLSLRLRGLGLALMTLAAALLFDTAIFSNQTLAGGSGGLNIQAKWLGLDLNNPNGHLYFIVAFLVVLLITGMILFIRKGTTGRVLGALKGSETGAAGIGINLTKERIMIFALSGAVAGIGGVLLVIQENVANPQSFNYAFGLIFIVIVVTTGVSTVEGAIQGGFGFVVIQKLLGYAPARFADLTFVFFAFGALTYAAHPEGILEFQKRRSYQRIERFFPSAMKKSEENELAIGIAGGVSDD</sequence>
<feature type="transmembrane region" description="Helical" evidence="9">
    <location>
        <begin position="63"/>
        <end position="86"/>
    </location>
</feature>
<dbReference type="InterPro" id="IPR001851">
    <property type="entry name" value="ABC_transp_permease"/>
</dbReference>
<evidence type="ECO:0000313" key="12">
    <source>
        <dbReference type="EMBL" id="CAB5020594.1"/>
    </source>
</evidence>
<evidence type="ECO:0000256" key="8">
    <source>
        <dbReference type="ARBA" id="ARBA00037998"/>
    </source>
</evidence>
<feature type="transmembrane region" description="Helical" evidence="9">
    <location>
        <begin position="224"/>
        <end position="240"/>
    </location>
</feature>
<feature type="transmembrane region" description="Helical" evidence="9">
    <location>
        <begin position="352"/>
        <end position="371"/>
    </location>
</feature>
<reference evidence="11" key="1">
    <citation type="submission" date="2020-05" db="EMBL/GenBank/DDBJ databases">
        <authorList>
            <person name="Chiriac C."/>
            <person name="Salcher M."/>
            <person name="Ghai R."/>
            <person name="Kavagutti S V."/>
        </authorList>
    </citation>
    <scope>NUCLEOTIDE SEQUENCE</scope>
</reference>
<comment type="subcellular location">
    <subcellularLocation>
        <location evidence="1">Cell membrane</location>
        <topology evidence="1">Multi-pass membrane protein</topology>
    </subcellularLocation>
</comment>
<name>A0A6J7E9P3_9ZZZZ</name>
<feature type="transmembrane region" description="Helical" evidence="9">
    <location>
        <begin position="6"/>
        <end position="28"/>
    </location>
</feature>
<dbReference type="EMBL" id="CAFABE010000048">
    <property type="protein sequence ID" value="CAB4830026.1"/>
    <property type="molecule type" value="Genomic_DNA"/>
</dbReference>
<comment type="similarity">
    <text evidence="8">Belongs to the binding-protein-dependent transport system permease family. LivHM subfamily.</text>
</comment>
<feature type="transmembrane region" description="Helical" evidence="9">
    <location>
        <begin position="35"/>
        <end position="57"/>
    </location>
</feature>
<feature type="transmembrane region" description="Helical" evidence="9">
    <location>
        <begin position="528"/>
        <end position="547"/>
    </location>
</feature>
<feature type="transmembrane region" description="Helical" evidence="9">
    <location>
        <begin position="601"/>
        <end position="619"/>
    </location>
</feature>
<feature type="transmembrane region" description="Helical" evidence="9">
    <location>
        <begin position="98"/>
        <end position="116"/>
    </location>
</feature>
<dbReference type="CDD" id="cd06582">
    <property type="entry name" value="TM_PBP1_LivH_like"/>
    <property type="match status" value="1"/>
</dbReference>
<feature type="transmembrane region" description="Helical" evidence="9">
    <location>
        <begin position="247"/>
        <end position="264"/>
    </location>
</feature>
<keyword evidence="6 9" id="KW-1133">Transmembrane helix</keyword>
<dbReference type="GO" id="GO:0005886">
    <property type="term" value="C:plasma membrane"/>
    <property type="evidence" value="ECO:0007669"/>
    <property type="project" value="UniProtKB-SubCell"/>
</dbReference>
<evidence type="ECO:0000256" key="5">
    <source>
        <dbReference type="ARBA" id="ARBA00022970"/>
    </source>
</evidence>
<evidence type="ECO:0000313" key="10">
    <source>
        <dbReference type="EMBL" id="CAB4830026.1"/>
    </source>
</evidence>
<dbReference type="PANTHER" id="PTHR11795">
    <property type="entry name" value="BRANCHED-CHAIN AMINO ACID TRANSPORT SYSTEM PERMEASE PROTEIN LIVH"/>
    <property type="match status" value="1"/>
</dbReference>
<dbReference type="AlphaFoldDB" id="A0A6J7E9P3"/>
<feature type="transmembrane region" description="Helical" evidence="9">
    <location>
        <begin position="328"/>
        <end position="346"/>
    </location>
</feature>
<organism evidence="11">
    <name type="scientific">freshwater metagenome</name>
    <dbReference type="NCBI Taxonomy" id="449393"/>
    <lineage>
        <taxon>unclassified sequences</taxon>
        <taxon>metagenomes</taxon>
        <taxon>ecological metagenomes</taxon>
    </lineage>
</organism>
<accession>A0A6J7E9P3</accession>
<evidence type="ECO:0000256" key="3">
    <source>
        <dbReference type="ARBA" id="ARBA00022475"/>
    </source>
</evidence>
<feature type="transmembrane region" description="Helical" evidence="9">
    <location>
        <begin position="559"/>
        <end position="589"/>
    </location>
</feature>
<gene>
    <name evidence="10" type="ORF">UFOPK3164_01072</name>
    <name evidence="11" type="ORF">UFOPK3427_01409</name>
    <name evidence="12" type="ORF">UFOPK4112_00892</name>
</gene>
<dbReference type="GO" id="GO:0015658">
    <property type="term" value="F:branched-chain amino acid transmembrane transporter activity"/>
    <property type="evidence" value="ECO:0007669"/>
    <property type="project" value="InterPro"/>
</dbReference>
<dbReference type="InterPro" id="IPR052157">
    <property type="entry name" value="BCAA_transport_permease"/>
</dbReference>
<dbReference type="GO" id="GO:0006865">
    <property type="term" value="P:amino acid transport"/>
    <property type="evidence" value="ECO:0007669"/>
    <property type="project" value="UniProtKB-KW"/>
</dbReference>
<dbReference type="PANTHER" id="PTHR11795:SF445">
    <property type="entry name" value="AMINO ACID ABC TRANSPORTER PERMEASE PROTEIN"/>
    <property type="match status" value="1"/>
</dbReference>
<evidence type="ECO:0000256" key="2">
    <source>
        <dbReference type="ARBA" id="ARBA00022448"/>
    </source>
</evidence>
<dbReference type="CDD" id="cd06581">
    <property type="entry name" value="TM_PBP1_LivM_like"/>
    <property type="match status" value="1"/>
</dbReference>
<keyword evidence="7 9" id="KW-0472">Membrane</keyword>
<dbReference type="InterPro" id="IPR043428">
    <property type="entry name" value="LivM-like"/>
</dbReference>
<keyword evidence="2" id="KW-0813">Transport</keyword>
<evidence type="ECO:0000256" key="7">
    <source>
        <dbReference type="ARBA" id="ARBA00023136"/>
    </source>
</evidence>
<evidence type="ECO:0000256" key="4">
    <source>
        <dbReference type="ARBA" id="ARBA00022692"/>
    </source>
</evidence>
<dbReference type="Pfam" id="PF02653">
    <property type="entry name" value="BPD_transp_2"/>
    <property type="match status" value="2"/>
</dbReference>
<feature type="transmembrane region" description="Helical" evidence="9">
    <location>
        <begin position="270"/>
        <end position="290"/>
    </location>
</feature>
<dbReference type="EMBL" id="CAFBLT010000001">
    <property type="protein sequence ID" value="CAB4879626.1"/>
    <property type="molecule type" value="Genomic_DNA"/>
</dbReference>
<feature type="transmembrane region" description="Helical" evidence="9">
    <location>
        <begin position="477"/>
        <end position="497"/>
    </location>
</feature>
<keyword evidence="5" id="KW-0029">Amino-acid transport</keyword>
<evidence type="ECO:0000313" key="11">
    <source>
        <dbReference type="EMBL" id="CAB4879626.1"/>
    </source>
</evidence>
<evidence type="ECO:0000256" key="9">
    <source>
        <dbReference type="SAM" id="Phobius"/>
    </source>
</evidence>
<feature type="transmembrane region" description="Helical" evidence="9">
    <location>
        <begin position="430"/>
        <end position="448"/>
    </location>
</feature>
<keyword evidence="4 9" id="KW-0812">Transmembrane</keyword>
<evidence type="ECO:0000256" key="1">
    <source>
        <dbReference type="ARBA" id="ARBA00004651"/>
    </source>
</evidence>
<evidence type="ECO:0000256" key="6">
    <source>
        <dbReference type="ARBA" id="ARBA00022989"/>
    </source>
</evidence>
<feature type="transmembrane region" description="Helical" evidence="9">
    <location>
        <begin position="145"/>
        <end position="166"/>
    </location>
</feature>
<dbReference type="EMBL" id="CAFBPM010000007">
    <property type="protein sequence ID" value="CAB5020594.1"/>
    <property type="molecule type" value="Genomic_DNA"/>
</dbReference>
<protein>
    <submittedName>
        <fullName evidence="11">Unannotated protein</fullName>
    </submittedName>
</protein>
<feature type="transmembrane region" description="Helical" evidence="9">
    <location>
        <begin position="187"/>
        <end position="212"/>
    </location>
</feature>